<protein>
    <recommendedName>
        <fullName evidence="5">L,D-transpeptidase catalytic domain</fullName>
    </recommendedName>
</protein>
<evidence type="ECO:0008006" key="5">
    <source>
        <dbReference type="Google" id="ProtNLM"/>
    </source>
</evidence>
<dbReference type="AlphaFoldDB" id="A0A347WAQ4"/>
<proteinExistence type="predicted"/>
<feature type="compositionally biased region" description="Pro residues" evidence="1">
    <location>
        <begin position="392"/>
        <end position="411"/>
    </location>
</feature>
<dbReference type="RefSeq" id="WP_254057973.1">
    <property type="nucleotide sequence ID" value="NZ_CP023036.1"/>
</dbReference>
<keyword evidence="4" id="KW-1185">Reference proteome</keyword>
<feature type="compositionally biased region" description="Low complexity" evidence="1">
    <location>
        <begin position="412"/>
        <end position="424"/>
    </location>
</feature>
<feature type="chain" id="PRO_5017004977" description="L,D-transpeptidase catalytic domain" evidence="2">
    <location>
        <begin position="26"/>
        <end position="424"/>
    </location>
</feature>
<evidence type="ECO:0000313" key="4">
    <source>
        <dbReference type="Proteomes" id="UP000264120"/>
    </source>
</evidence>
<feature type="compositionally biased region" description="Pro residues" evidence="1">
    <location>
        <begin position="363"/>
        <end position="385"/>
    </location>
</feature>
<evidence type="ECO:0000256" key="2">
    <source>
        <dbReference type="SAM" id="SignalP"/>
    </source>
</evidence>
<name>A0A347WAQ4_9PROT</name>
<evidence type="ECO:0000256" key="1">
    <source>
        <dbReference type="SAM" id="MobiDB-lite"/>
    </source>
</evidence>
<organism evidence="3 4">
    <name type="scientific">Komagataeibacter saccharivorans</name>
    <dbReference type="NCBI Taxonomy" id="265959"/>
    <lineage>
        <taxon>Bacteria</taxon>
        <taxon>Pseudomonadati</taxon>
        <taxon>Pseudomonadota</taxon>
        <taxon>Alphaproteobacteria</taxon>
        <taxon>Acetobacterales</taxon>
        <taxon>Acetobacteraceae</taxon>
        <taxon>Komagataeibacter</taxon>
    </lineage>
</organism>
<dbReference type="KEGG" id="ksc:CD178_01155"/>
<keyword evidence="2" id="KW-0732">Signal</keyword>
<feature type="region of interest" description="Disordered" evidence="1">
    <location>
        <begin position="291"/>
        <end position="424"/>
    </location>
</feature>
<dbReference type="Proteomes" id="UP000264120">
    <property type="component" value="Chromosome"/>
</dbReference>
<feature type="compositionally biased region" description="Low complexity" evidence="1">
    <location>
        <begin position="293"/>
        <end position="303"/>
    </location>
</feature>
<reference evidence="3 4" key="1">
    <citation type="submission" date="2017-08" db="EMBL/GenBank/DDBJ databases">
        <title>Complete genome sequence of Gluconacetobacter saccharivorans CV1 isolated from Fermented Vinegar.</title>
        <authorList>
            <person name="Kim S.-Y."/>
        </authorList>
    </citation>
    <scope>NUCLEOTIDE SEQUENCE [LARGE SCALE GENOMIC DNA]</scope>
    <source>
        <strain evidence="3 4">CV1</strain>
    </source>
</reference>
<gene>
    <name evidence="3" type="ORF">CD178_01155</name>
</gene>
<sequence length="424" mass="45464">MMFPMRLIRLRFLVLTILFMTQGGARVGATSVPDAASMLQHDMQHELGVRQMRPRQTQRAMALTVDVLDQANGWPQDAEIVLVVDRAPTVQLMWFVLADTAAHQLTPLGMVAVSTGRPGRKEHFRTPVGIFVNDGQIYGYRALGTKNEHGIRGNGEKGMRVWDFGWQTTEDWRRKGSVAVVRLEMHATDPTFLESRLGQADSEGCIRIPARVNSFIDRHGLLDRQLDLIAQTDPQKARGVRALLGAEHVPTVLEGDRVIVIDTSDPQAPLSDPAQAQKIQADFAQFLAASNTAGQSSPAAQSPSAPPSAGPRPIAQLPSRPQPAVAYVPPPSPTGQRPAVPPTPVVPRPVPTLPPAQQSQPAPVSPPPSVGTPQPVVQPPGPASPPDDRPPRPPMRIVPLPPSPGDAPAPAPQESAPEQQAGSG</sequence>
<feature type="signal peptide" evidence="2">
    <location>
        <begin position="1"/>
        <end position="25"/>
    </location>
</feature>
<dbReference type="EMBL" id="CP023036">
    <property type="protein sequence ID" value="AXY21947.1"/>
    <property type="molecule type" value="Genomic_DNA"/>
</dbReference>
<accession>A0A347WAQ4</accession>
<feature type="compositionally biased region" description="Pro residues" evidence="1">
    <location>
        <begin position="328"/>
        <end position="354"/>
    </location>
</feature>
<evidence type="ECO:0000313" key="3">
    <source>
        <dbReference type="EMBL" id="AXY21947.1"/>
    </source>
</evidence>